<evidence type="ECO:0000256" key="1">
    <source>
        <dbReference type="ARBA" id="ARBA00022588"/>
    </source>
</evidence>
<keyword evidence="12" id="KW-1185">Reference proteome</keyword>
<dbReference type="Gene3D" id="4.10.830.40">
    <property type="match status" value="1"/>
</dbReference>
<feature type="domain" description="B30.2/SPRY" evidence="10">
    <location>
        <begin position="701"/>
        <end position="849"/>
    </location>
</feature>
<dbReference type="InterPro" id="IPR058030">
    <property type="entry name" value="TRIM8/14/16/25/29/45/65_CC"/>
</dbReference>
<dbReference type="PROSITE" id="PS00518">
    <property type="entry name" value="ZF_RING_1"/>
    <property type="match status" value="1"/>
</dbReference>
<dbReference type="GO" id="GO:0005737">
    <property type="term" value="C:cytoplasm"/>
    <property type="evidence" value="ECO:0007669"/>
    <property type="project" value="UniProtKB-ARBA"/>
</dbReference>
<dbReference type="InterPro" id="IPR001870">
    <property type="entry name" value="B30.2/SPRY"/>
</dbReference>
<dbReference type="AlphaFoldDB" id="A0A8J4UQ88"/>
<dbReference type="Gene3D" id="3.30.160.60">
    <property type="entry name" value="Classic Zinc Finger"/>
    <property type="match status" value="1"/>
</dbReference>
<keyword evidence="7" id="KW-0175">Coiled coil</keyword>
<feature type="non-terminal residue" evidence="11">
    <location>
        <position position="1"/>
    </location>
</feature>
<accession>A0A8J4UQ88</accession>
<dbReference type="SUPFAM" id="SSF57845">
    <property type="entry name" value="B-box zinc-binding domain"/>
    <property type="match status" value="1"/>
</dbReference>
<dbReference type="PRINTS" id="PR01407">
    <property type="entry name" value="BUTYPHLNCDUF"/>
</dbReference>
<dbReference type="SMART" id="SM00589">
    <property type="entry name" value="PRY"/>
    <property type="match status" value="2"/>
</dbReference>
<evidence type="ECO:0000259" key="8">
    <source>
        <dbReference type="PROSITE" id="PS50089"/>
    </source>
</evidence>
<dbReference type="InterPro" id="IPR000315">
    <property type="entry name" value="Znf_B-box"/>
</dbReference>
<dbReference type="PROSITE" id="PS50119">
    <property type="entry name" value="ZF_BBOX"/>
    <property type="match status" value="1"/>
</dbReference>
<dbReference type="PROSITE" id="PS50089">
    <property type="entry name" value="ZF_RING_2"/>
    <property type="match status" value="1"/>
</dbReference>
<dbReference type="SMART" id="SM00184">
    <property type="entry name" value="RING"/>
    <property type="match status" value="1"/>
</dbReference>
<dbReference type="Pfam" id="PF25600">
    <property type="entry name" value="TRIM_CC"/>
    <property type="match status" value="2"/>
</dbReference>
<dbReference type="FunFam" id="2.60.120.920:FF:000004">
    <property type="entry name" value="Butyrophilin subfamily 1 member A1"/>
    <property type="match status" value="2"/>
</dbReference>
<evidence type="ECO:0000256" key="3">
    <source>
        <dbReference type="ARBA" id="ARBA00022771"/>
    </source>
</evidence>
<dbReference type="EMBL" id="QNUK01000102">
    <property type="protein sequence ID" value="KAF5901897.1"/>
    <property type="molecule type" value="Genomic_DNA"/>
</dbReference>
<dbReference type="InterPro" id="IPR051051">
    <property type="entry name" value="E3_ubiq-ligase_TRIM/RNF"/>
</dbReference>
<organism evidence="11 12">
    <name type="scientific">Clarias magur</name>
    <name type="common">Asian catfish</name>
    <name type="synonym">Macropteronotus magur</name>
    <dbReference type="NCBI Taxonomy" id="1594786"/>
    <lineage>
        <taxon>Eukaryota</taxon>
        <taxon>Metazoa</taxon>
        <taxon>Chordata</taxon>
        <taxon>Craniata</taxon>
        <taxon>Vertebrata</taxon>
        <taxon>Euteleostomi</taxon>
        <taxon>Actinopterygii</taxon>
        <taxon>Neopterygii</taxon>
        <taxon>Teleostei</taxon>
        <taxon>Ostariophysi</taxon>
        <taxon>Siluriformes</taxon>
        <taxon>Clariidae</taxon>
        <taxon>Clarias</taxon>
    </lineage>
</organism>
<dbReference type="Gene3D" id="3.30.40.10">
    <property type="entry name" value="Zinc/RING finger domain, C3HC4 (zinc finger)"/>
    <property type="match status" value="1"/>
</dbReference>
<keyword evidence="2" id="KW-0479">Metal-binding</keyword>
<proteinExistence type="predicted"/>
<dbReference type="Pfam" id="PF13445">
    <property type="entry name" value="zf-RING_UBOX"/>
    <property type="match status" value="1"/>
</dbReference>
<name>A0A8J4UQ88_CLAMG</name>
<dbReference type="SMART" id="SM00336">
    <property type="entry name" value="BBOX"/>
    <property type="match status" value="1"/>
</dbReference>
<feature type="domain" description="RING-type" evidence="8">
    <location>
        <begin position="15"/>
        <end position="55"/>
    </location>
</feature>
<dbReference type="SUPFAM" id="SSF57850">
    <property type="entry name" value="RING/U-box"/>
    <property type="match status" value="1"/>
</dbReference>
<dbReference type="InterPro" id="IPR043136">
    <property type="entry name" value="B30.2/SPRY_sf"/>
</dbReference>
<evidence type="ECO:0000313" key="11">
    <source>
        <dbReference type="EMBL" id="KAF5901897.1"/>
    </source>
</evidence>
<evidence type="ECO:0000259" key="10">
    <source>
        <dbReference type="PROSITE" id="PS50188"/>
    </source>
</evidence>
<dbReference type="InterPro" id="IPR027370">
    <property type="entry name" value="Znf-RING_euk"/>
</dbReference>
<dbReference type="InterPro" id="IPR006574">
    <property type="entry name" value="PRY"/>
</dbReference>
<sequence>PASRGRTLSEEQFSCSICLEVFVEPVSTPCGHSFCKACLQGFWNHSNKILCPMCKKTFSKKPELCVNRVLAEIAEQFQGLSVAQVVGAEGVASPRAEKKDEDSGEFAKPGDVPCDACIGRKLKALKSCLSCPGSFCEGHLRQHKKVKAMAKHKLVEPIHHLQEKVCKKHERLLDAYCRKEHVCVCRECAEVAHKSHNIISVEREYKKLSNQLEMRRSELKHLIKDRVKKLEEIKQSIAVIKSSGQREIEESWAVFAELQRLLEQSQAQLVEHITYRQKLAEEQARDLASRLEHELNMLKNRSSDLDVLANTQDKVLFLQLLPSLPPPPEPSDWTGVSVNTDLYLGTIRKSVSSLVEKFQEEMKHLYGKELKKMQSYASEVLMDPSTAQRNLVVSEDGRQVYYEETRKGSSQSDNPRRFSPALFVLAREGFFSGRHYWEVDMGRKTAWTLGLALASARRKGDIRLNPEGGFWCLWLKNNEVKALASSRIPLQLATLPQKVGIYLDYEGGQVSFYDVKAQTHLYTFLDTFDEEMDHRAHYTVPVEREWSEKKDLLRKTEAEVQQMIQERLKKVEDIKHSIDLNKQSALKEIEDSMQVFSNLVRIVQKAQAELVLAIEEKQRKTACRAQGLIEELEQEIAMLKTRNSDIDNLAHTDDHIYFLQNLPSLITYPKIKDWSEVHVPTDQCLGTIRRAVSKLEETLTEEIEKLAESELKTIQKYSMDVTLDPDTANPWLQLSEDRRQLRHLGAWQDLPDTPERFDTVVITLGCEGFTFGRHYWEVQVGEKDDWYLGVARASVKRKGRIAISTSQGYWALAMKKGQEYRVSSSPPLILPVNSKLKRVGVYVDYEEGQ</sequence>
<dbReference type="Pfam" id="PF00622">
    <property type="entry name" value="SPRY"/>
    <property type="match status" value="2"/>
</dbReference>
<feature type="domain" description="B30.2/SPRY" evidence="10">
    <location>
        <begin position="360"/>
        <end position="562"/>
    </location>
</feature>
<dbReference type="InterPro" id="IPR003879">
    <property type="entry name" value="Butyrophylin_SPRY"/>
</dbReference>
<dbReference type="GO" id="GO:0045087">
    <property type="term" value="P:innate immune response"/>
    <property type="evidence" value="ECO:0007669"/>
    <property type="project" value="UniProtKB-KW"/>
</dbReference>
<dbReference type="PANTHER" id="PTHR25465:SF49">
    <property type="entry name" value="BLOODTHIRSTY-RELATED GENE FAMILY, MEMBER 1-RELATED"/>
    <property type="match status" value="1"/>
</dbReference>
<dbReference type="InterPro" id="IPR013083">
    <property type="entry name" value="Znf_RING/FYVE/PHD"/>
</dbReference>
<dbReference type="Pfam" id="PF00643">
    <property type="entry name" value="zf-B_box"/>
    <property type="match status" value="1"/>
</dbReference>
<dbReference type="PANTHER" id="PTHR25465">
    <property type="entry name" value="B-BOX DOMAIN CONTAINING"/>
    <property type="match status" value="1"/>
</dbReference>
<evidence type="ECO:0000259" key="9">
    <source>
        <dbReference type="PROSITE" id="PS50119"/>
    </source>
</evidence>
<dbReference type="CDD" id="cd19769">
    <property type="entry name" value="Bbox2_TRIM16-like"/>
    <property type="match status" value="1"/>
</dbReference>
<dbReference type="Pfam" id="PF13765">
    <property type="entry name" value="PRY"/>
    <property type="match status" value="2"/>
</dbReference>
<dbReference type="CDD" id="cd19802">
    <property type="entry name" value="Bbox1_TRIM8-like"/>
    <property type="match status" value="1"/>
</dbReference>
<keyword evidence="1" id="KW-0399">Innate immunity</keyword>
<evidence type="ECO:0000256" key="4">
    <source>
        <dbReference type="ARBA" id="ARBA00022833"/>
    </source>
</evidence>
<dbReference type="PROSITE" id="PS50188">
    <property type="entry name" value="B302_SPRY"/>
    <property type="match status" value="2"/>
</dbReference>
<evidence type="ECO:0000256" key="5">
    <source>
        <dbReference type="ARBA" id="ARBA00022859"/>
    </source>
</evidence>
<gene>
    <name evidence="11" type="primary">btr12</name>
    <name evidence="11" type="ORF">DAT39_008405</name>
</gene>
<dbReference type="Proteomes" id="UP000727407">
    <property type="component" value="Unassembled WGS sequence"/>
</dbReference>
<dbReference type="GO" id="GO:0008270">
    <property type="term" value="F:zinc ion binding"/>
    <property type="evidence" value="ECO:0007669"/>
    <property type="project" value="UniProtKB-KW"/>
</dbReference>
<dbReference type="CDD" id="cd13733">
    <property type="entry name" value="SPRY_PRY_C-I_1"/>
    <property type="match status" value="2"/>
</dbReference>
<feature type="domain" description="B box-type" evidence="9">
    <location>
        <begin position="161"/>
        <end position="201"/>
    </location>
</feature>
<comment type="caution">
    <text evidence="11">The sequence shown here is derived from an EMBL/GenBank/DDBJ whole genome shotgun (WGS) entry which is preliminary data.</text>
</comment>
<protein>
    <submittedName>
        <fullName evidence="11">E3 ubiquitin-protein ligase TRIM39-like</fullName>
    </submittedName>
</protein>
<dbReference type="SUPFAM" id="SSF49899">
    <property type="entry name" value="Concanavalin A-like lectins/glucanases"/>
    <property type="match status" value="2"/>
</dbReference>
<keyword evidence="4" id="KW-0862">Zinc</keyword>
<dbReference type="InterPro" id="IPR017907">
    <property type="entry name" value="Znf_RING_CS"/>
</dbReference>
<evidence type="ECO:0000256" key="6">
    <source>
        <dbReference type="PROSITE-ProRule" id="PRU00024"/>
    </source>
</evidence>
<dbReference type="Gene3D" id="2.60.120.920">
    <property type="match status" value="2"/>
</dbReference>
<keyword evidence="3 6" id="KW-0863">Zinc-finger</keyword>
<reference evidence="11" key="1">
    <citation type="submission" date="2020-07" db="EMBL/GenBank/DDBJ databases">
        <title>Clarias magur genome sequencing, assembly and annotation.</title>
        <authorList>
            <person name="Kushwaha B."/>
            <person name="Kumar R."/>
            <person name="Das P."/>
            <person name="Joshi C.G."/>
            <person name="Kumar D."/>
            <person name="Nagpure N.S."/>
            <person name="Pandey M."/>
            <person name="Agarwal S."/>
            <person name="Srivastava S."/>
            <person name="Singh M."/>
            <person name="Sahoo L."/>
            <person name="Jayasankar P."/>
            <person name="Meher P.K."/>
            <person name="Koringa P.G."/>
            <person name="Iquebal M.A."/>
            <person name="Das S.P."/>
            <person name="Bit A."/>
            <person name="Patnaik S."/>
            <person name="Patel N."/>
            <person name="Shah T.M."/>
            <person name="Hinsu A."/>
            <person name="Jena J.K."/>
        </authorList>
    </citation>
    <scope>NUCLEOTIDE SEQUENCE</scope>
    <source>
        <strain evidence="11">CIFAMagur01</strain>
        <tissue evidence="11">Testis</tissue>
    </source>
</reference>
<evidence type="ECO:0000313" key="12">
    <source>
        <dbReference type="Proteomes" id="UP000727407"/>
    </source>
</evidence>
<dbReference type="InterPro" id="IPR003877">
    <property type="entry name" value="SPRY_dom"/>
</dbReference>
<keyword evidence="5" id="KW-0391">Immunity</keyword>
<feature type="non-terminal residue" evidence="11">
    <location>
        <position position="849"/>
    </location>
</feature>
<feature type="coiled-coil region" evidence="7">
    <location>
        <begin position="198"/>
        <end position="225"/>
    </location>
</feature>
<dbReference type="InterPro" id="IPR001841">
    <property type="entry name" value="Znf_RING"/>
</dbReference>
<evidence type="ECO:0000256" key="7">
    <source>
        <dbReference type="SAM" id="Coils"/>
    </source>
</evidence>
<dbReference type="OrthoDB" id="6270329at2759"/>
<dbReference type="SMART" id="SM00449">
    <property type="entry name" value="SPRY"/>
    <property type="match status" value="2"/>
</dbReference>
<evidence type="ECO:0000256" key="2">
    <source>
        <dbReference type="ARBA" id="ARBA00022723"/>
    </source>
</evidence>
<dbReference type="InterPro" id="IPR013320">
    <property type="entry name" value="ConA-like_dom_sf"/>
</dbReference>